<evidence type="ECO:0000256" key="1">
    <source>
        <dbReference type="ARBA" id="ARBA00009437"/>
    </source>
</evidence>
<dbReference type="InterPro" id="IPR005119">
    <property type="entry name" value="LysR_subst-bd"/>
</dbReference>
<dbReference type="PANTHER" id="PTHR30126">
    <property type="entry name" value="HTH-TYPE TRANSCRIPTIONAL REGULATOR"/>
    <property type="match status" value="1"/>
</dbReference>
<evidence type="ECO:0000313" key="6">
    <source>
        <dbReference type="EMBL" id="MFD1677834.1"/>
    </source>
</evidence>
<reference evidence="7" key="1">
    <citation type="journal article" date="2019" name="Int. J. Syst. Evol. Microbiol.">
        <title>The Global Catalogue of Microorganisms (GCM) 10K type strain sequencing project: providing services to taxonomists for standard genome sequencing and annotation.</title>
        <authorList>
            <consortium name="The Broad Institute Genomics Platform"/>
            <consortium name="The Broad Institute Genome Sequencing Center for Infectious Disease"/>
            <person name="Wu L."/>
            <person name="Ma J."/>
        </authorList>
    </citation>
    <scope>NUCLEOTIDE SEQUENCE [LARGE SCALE GENOMIC DNA]</scope>
    <source>
        <strain evidence="7">CGMCC 1.12286</strain>
    </source>
</reference>
<evidence type="ECO:0000256" key="4">
    <source>
        <dbReference type="ARBA" id="ARBA00023163"/>
    </source>
</evidence>
<name>A0ABW4JN18_9BACL</name>
<organism evidence="6 7">
    <name type="scientific">Alicyclobacillus fodiniaquatilis</name>
    <dbReference type="NCBI Taxonomy" id="1661150"/>
    <lineage>
        <taxon>Bacteria</taxon>
        <taxon>Bacillati</taxon>
        <taxon>Bacillota</taxon>
        <taxon>Bacilli</taxon>
        <taxon>Bacillales</taxon>
        <taxon>Alicyclobacillaceae</taxon>
        <taxon>Alicyclobacillus</taxon>
    </lineage>
</organism>
<evidence type="ECO:0000313" key="7">
    <source>
        <dbReference type="Proteomes" id="UP001597079"/>
    </source>
</evidence>
<dbReference type="InterPro" id="IPR036388">
    <property type="entry name" value="WH-like_DNA-bd_sf"/>
</dbReference>
<evidence type="ECO:0000256" key="3">
    <source>
        <dbReference type="ARBA" id="ARBA00023125"/>
    </source>
</evidence>
<keyword evidence="3" id="KW-0238">DNA-binding</keyword>
<dbReference type="CDD" id="cd05466">
    <property type="entry name" value="PBP2_LTTR_substrate"/>
    <property type="match status" value="1"/>
</dbReference>
<proteinExistence type="inferred from homology"/>
<dbReference type="EMBL" id="JBHUCX010000099">
    <property type="protein sequence ID" value="MFD1677834.1"/>
    <property type="molecule type" value="Genomic_DNA"/>
</dbReference>
<keyword evidence="4" id="KW-0804">Transcription</keyword>
<dbReference type="InterPro" id="IPR036390">
    <property type="entry name" value="WH_DNA-bd_sf"/>
</dbReference>
<dbReference type="SUPFAM" id="SSF46785">
    <property type="entry name" value="Winged helix' DNA-binding domain"/>
    <property type="match status" value="1"/>
</dbReference>
<comment type="caution">
    <text evidence="6">The sequence shown here is derived from an EMBL/GenBank/DDBJ whole genome shotgun (WGS) entry which is preliminary data.</text>
</comment>
<keyword evidence="2" id="KW-0805">Transcription regulation</keyword>
<dbReference type="PANTHER" id="PTHR30126:SF64">
    <property type="entry name" value="HTH-TYPE TRANSCRIPTIONAL REGULATOR CITR"/>
    <property type="match status" value="1"/>
</dbReference>
<dbReference type="PROSITE" id="PS50931">
    <property type="entry name" value="HTH_LYSR"/>
    <property type="match status" value="1"/>
</dbReference>
<dbReference type="Gene3D" id="3.40.190.290">
    <property type="match status" value="1"/>
</dbReference>
<comment type="similarity">
    <text evidence="1">Belongs to the LysR transcriptional regulatory family.</text>
</comment>
<dbReference type="InterPro" id="IPR000847">
    <property type="entry name" value="LysR_HTH_N"/>
</dbReference>
<dbReference type="RefSeq" id="WP_377945754.1">
    <property type="nucleotide sequence ID" value="NZ_JBHUCX010000099.1"/>
</dbReference>
<keyword evidence="7" id="KW-1185">Reference proteome</keyword>
<gene>
    <name evidence="6" type="ORF">ACFSB2_24530</name>
</gene>
<dbReference type="SUPFAM" id="SSF53850">
    <property type="entry name" value="Periplasmic binding protein-like II"/>
    <property type="match status" value="1"/>
</dbReference>
<accession>A0ABW4JN18</accession>
<evidence type="ECO:0000259" key="5">
    <source>
        <dbReference type="PROSITE" id="PS50931"/>
    </source>
</evidence>
<dbReference type="Pfam" id="PF03466">
    <property type="entry name" value="LysR_substrate"/>
    <property type="match status" value="1"/>
</dbReference>
<dbReference type="Proteomes" id="UP001597079">
    <property type="component" value="Unassembled WGS sequence"/>
</dbReference>
<feature type="domain" description="HTH lysR-type" evidence="5">
    <location>
        <begin position="1"/>
        <end position="59"/>
    </location>
</feature>
<dbReference type="Pfam" id="PF00126">
    <property type="entry name" value="HTH_1"/>
    <property type="match status" value="1"/>
</dbReference>
<evidence type="ECO:0000256" key="2">
    <source>
        <dbReference type="ARBA" id="ARBA00023015"/>
    </source>
</evidence>
<protein>
    <submittedName>
        <fullName evidence="6">LysR family transcriptional regulator</fullName>
    </submittedName>
</protein>
<dbReference type="PRINTS" id="PR00039">
    <property type="entry name" value="HTHLYSR"/>
</dbReference>
<dbReference type="Gene3D" id="1.10.10.10">
    <property type="entry name" value="Winged helix-like DNA-binding domain superfamily/Winged helix DNA-binding domain"/>
    <property type="match status" value="1"/>
</dbReference>
<sequence length="295" mass="32947">MPSLDLYKIFFTVARSGSLSKAAEKLYITQPAVSHALKNLEEKLGTKLFVRTPKGVNLTHEGALLIQYIEQAYNFIFLGEQKLAEAVKMRSGEVHIVASETLCRHFLLPHLSRFTREFPQIKIHVTNRPTRETVQSILGGKADVGLVFLPVEEPELLTTKVLPIQDCFVVGEKLRHLTKTEMALEKIKAYPLIMLEEGSNTRHYIQTFLTSVGITVSPEIELGSIDLIAEFAKQNFGVATVIKEFAMRDMDNATLFELKTVPAIPPRNIGIIHMKDLPPSKATSAFIDCCLAKSL</sequence>